<organism evidence="1 2">
    <name type="scientific">Bauhinia variegata</name>
    <name type="common">Purple orchid tree</name>
    <name type="synonym">Phanera variegata</name>
    <dbReference type="NCBI Taxonomy" id="167791"/>
    <lineage>
        <taxon>Eukaryota</taxon>
        <taxon>Viridiplantae</taxon>
        <taxon>Streptophyta</taxon>
        <taxon>Embryophyta</taxon>
        <taxon>Tracheophyta</taxon>
        <taxon>Spermatophyta</taxon>
        <taxon>Magnoliopsida</taxon>
        <taxon>eudicotyledons</taxon>
        <taxon>Gunneridae</taxon>
        <taxon>Pentapetalae</taxon>
        <taxon>rosids</taxon>
        <taxon>fabids</taxon>
        <taxon>Fabales</taxon>
        <taxon>Fabaceae</taxon>
        <taxon>Cercidoideae</taxon>
        <taxon>Cercideae</taxon>
        <taxon>Bauhiniinae</taxon>
        <taxon>Bauhinia</taxon>
    </lineage>
</organism>
<dbReference type="EMBL" id="CM039436">
    <property type="protein sequence ID" value="KAI4313771.1"/>
    <property type="molecule type" value="Genomic_DNA"/>
</dbReference>
<keyword evidence="2" id="KW-1185">Reference proteome</keyword>
<name>A0ACB9LR01_BAUVA</name>
<sequence>MIGFRERERRVFGARAAIFFLWVILVSAIISLVLSIHNESTSSNSNSSSRSYSIRPQRRERALFHAPSSPLSTTHAQVLARNGAKSDADTLYGDNKRIIHTGPNPLHN</sequence>
<accession>A0ACB9LR01</accession>
<protein>
    <submittedName>
        <fullName evidence="1">Uncharacterized protein</fullName>
    </submittedName>
</protein>
<comment type="caution">
    <text evidence="1">The sequence shown here is derived from an EMBL/GenBank/DDBJ whole genome shotgun (WGS) entry which is preliminary data.</text>
</comment>
<gene>
    <name evidence="1" type="ORF">L6164_026726</name>
</gene>
<evidence type="ECO:0000313" key="2">
    <source>
        <dbReference type="Proteomes" id="UP000828941"/>
    </source>
</evidence>
<reference evidence="1 2" key="1">
    <citation type="journal article" date="2022" name="DNA Res.">
        <title>Chromosomal-level genome assembly of the orchid tree Bauhinia variegata (Leguminosae; Cercidoideae) supports the allotetraploid origin hypothesis of Bauhinia.</title>
        <authorList>
            <person name="Zhong Y."/>
            <person name="Chen Y."/>
            <person name="Zheng D."/>
            <person name="Pang J."/>
            <person name="Liu Y."/>
            <person name="Luo S."/>
            <person name="Meng S."/>
            <person name="Qian L."/>
            <person name="Wei D."/>
            <person name="Dai S."/>
            <person name="Zhou R."/>
        </authorList>
    </citation>
    <scope>NUCLEOTIDE SEQUENCE [LARGE SCALE GENOMIC DNA]</scope>
    <source>
        <strain evidence="1">BV-YZ2020</strain>
    </source>
</reference>
<proteinExistence type="predicted"/>
<dbReference type="Proteomes" id="UP000828941">
    <property type="component" value="Chromosome 11"/>
</dbReference>
<evidence type="ECO:0000313" key="1">
    <source>
        <dbReference type="EMBL" id="KAI4313771.1"/>
    </source>
</evidence>